<evidence type="ECO:0000256" key="5">
    <source>
        <dbReference type="ARBA" id="ARBA00022842"/>
    </source>
</evidence>
<evidence type="ECO:0000256" key="11">
    <source>
        <dbReference type="ARBA" id="ARBA00038721"/>
    </source>
</evidence>
<keyword evidence="3 12" id="KW-0813">Transport</keyword>
<dbReference type="GO" id="GO:0015095">
    <property type="term" value="F:magnesium ion transmembrane transporter activity"/>
    <property type="evidence" value="ECO:0007669"/>
    <property type="project" value="TreeGrafter"/>
</dbReference>
<dbReference type="GO" id="GO:0045016">
    <property type="term" value="P:mitochondrial magnesium ion transmembrane transport"/>
    <property type="evidence" value="ECO:0007669"/>
    <property type="project" value="TreeGrafter"/>
</dbReference>
<keyword evidence="5 12" id="KW-0460">Magnesium</keyword>
<dbReference type="GO" id="GO:0005743">
    <property type="term" value="C:mitochondrial inner membrane"/>
    <property type="evidence" value="ECO:0007669"/>
    <property type="project" value="UniProtKB-SubCell"/>
</dbReference>
<dbReference type="RefSeq" id="XP_049261083.1">
    <property type="nucleotide sequence ID" value="XM_049409758.1"/>
</dbReference>
<keyword evidence="12" id="KW-0496">Mitochondrion</keyword>
<evidence type="ECO:0000256" key="4">
    <source>
        <dbReference type="ARBA" id="ARBA00022692"/>
    </source>
</evidence>
<feature type="transmembrane region" description="Helical" evidence="12">
    <location>
        <begin position="384"/>
        <end position="404"/>
    </location>
</feature>
<dbReference type="PANTHER" id="PTHR13890:SF0">
    <property type="entry name" value="MAGNESIUM TRANSPORTER MRS2 HOMOLOG, MITOCHONDRIAL"/>
    <property type="match status" value="1"/>
</dbReference>
<comment type="subunit">
    <text evidence="11">Forms homooligomers. Interacts with MRS2.</text>
</comment>
<evidence type="ECO:0000256" key="13">
    <source>
        <dbReference type="SAM" id="MobiDB-lite"/>
    </source>
</evidence>
<dbReference type="CDD" id="cd12823">
    <property type="entry name" value="Mrs2_Mfm1p-like"/>
    <property type="match status" value="1"/>
</dbReference>
<sequence>MNRSIRLLTRHNITSLRPLSRLLSQTSSSLPKLPKTSTTKTTTPKRPQAESFNDLFIQKTLSSTKYSDIDFVRVTIFNSQGEMTHHGKAIKKSEFMKQHNLVPRDFRKISRHHHRNTNDTNIDIVPSIVTRQESILLNLLNIRALIKSDMVAIFDTSGSSSTTTGGGETRIHESYSQATFLKDMEERLKQPSPSTTSLTQLPYEFRALEAILVNVISNLTTEMKVHQTVLQNILSGLDESIERYKLRYLLIQSKKTAQFQQKVTLIRNLLEDLMEQQDDELNELYLSDKAQGTPRTGPNHAEVEMLLESYYKTADEIVQTVENLKSQIKTTEEIINIVLDSNRNELMLLGLKYSTGLMSMGILLYIAALYGMNLENFIEETNGGFEIVVVGSTIALVVLLRIGVKSLKKLEKITMSSLSGGENGGRRLH</sequence>
<reference evidence="14 15" key="1">
    <citation type="journal article" date="2021" name="DNA Res.">
        <title>Genome analysis of Candida subhashii reveals its hybrid nature and dual mitochondrial genome conformations.</title>
        <authorList>
            <person name="Mixao V."/>
            <person name="Hegedusova E."/>
            <person name="Saus E."/>
            <person name="Pryszcz L.P."/>
            <person name="Cillingova A."/>
            <person name="Nosek J."/>
            <person name="Gabaldon T."/>
        </authorList>
    </citation>
    <scope>NUCLEOTIDE SEQUENCE [LARGE SCALE GENOMIC DNA]</scope>
    <source>
        <strain evidence="14 15">CBS 10753</strain>
    </source>
</reference>
<dbReference type="PANTHER" id="PTHR13890">
    <property type="entry name" value="RNA SPLICING PROTEIN MRS2, MITOCHONDRIAL"/>
    <property type="match status" value="1"/>
</dbReference>
<evidence type="ECO:0000313" key="14">
    <source>
        <dbReference type="EMBL" id="KAG7660850.1"/>
    </source>
</evidence>
<evidence type="ECO:0000256" key="8">
    <source>
        <dbReference type="ARBA" id="ARBA00023065"/>
    </source>
</evidence>
<evidence type="ECO:0000256" key="10">
    <source>
        <dbReference type="ARBA" id="ARBA00037564"/>
    </source>
</evidence>
<protein>
    <recommendedName>
        <fullName evidence="12">Magnesium transporter</fullName>
    </recommendedName>
</protein>
<organism evidence="14 15">
    <name type="scientific">[Candida] subhashii</name>
    <dbReference type="NCBI Taxonomy" id="561895"/>
    <lineage>
        <taxon>Eukaryota</taxon>
        <taxon>Fungi</taxon>
        <taxon>Dikarya</taxon>
        <taxon>Ascomycota</taxon>
        <taxon>Saccharomycotina</taxon>
        <taxon>Pichiomycetes</taxon>
        <taxon>Debaryomycetaceae</taxon>
        <taxon>Spathaspora</taxon>
    </lineage>
</organism>
<dbReference type="Pfam" id="PF22099">
    <property type="entry name" value="MRS2-like"/>
    <property type="match status" value="1"/>
</dbReference>
<evidence type="ECO:0000256" key="1">
    <source>
        <dbReference type="ARBA" id="ARBA00004448"/>
    </source>
</evidence>
<keyword evidence="12" id="KW-0999">Mitochondrion inner membrane</keyword>
<feature type="compositionally biased region" description="Low complexity" evidence="13">
    <location>
        <begin position="24"/>
        <end position="45"/>
    </location>
</feature>
<gene>
    <name evidence="14" type="ORF">J8A68_005667</name>
</gene>
<feature type="region of interest" description="Disordered" evidence="13">
    <location>
        <begin position="24"/>
        <end position="49"/>
    </location>
</feature>
<evidence type="ECO:0000256" key="12">
    <source>
        <dbReference type="RuleBase" id="RU366042"/>
    </source>
</evidence>
<proteinExistence type="inferred from homology"/>
<dbReference type="EMBL" id="JAGSYN010000273">
    <property type="protein sequence ID" value="KAG7660850.1"/>
    <property type="molecule type" value="Genomic_DNA"/>
</dbReference>
<evidence type="ECO:0000256" key="3">
    <source>
        <dbReference type="ARBA" id="ARBA00022448"/>
    </source>
</evidence>
<comment type="function">
    <text evidence="10">Mitochondrial inner membrane magnesium transporter required for mitochondrial magnesium homeostasis. Modulates the conductance of the MRS2 channel. Involved in the splicing of mRNA group II introns in mitochondria by affecting mitochondrial magnesium concentrations, which are critical for group II intron splicing.</text>
</comment>
<evidence type="ECO:0000256" key="2">
    <source>
        <dbReference type="ARBA" id="ARBA00009765"/>
    </source>
</evidence>
<comment type="similarity">
    <text evidence="2 12">Belongs to the CorA metal ion transporter (MIT) (TC 1.A.35) family.</text>
</comment>
<evidence type="ECO:0000313" key="15">
    <source>
        <dbReference type="Proteomes" id="UP000694255"/>
    </source>
</evidence>
<keyword evidence="8 12" id="KW-0406">Ion transport</keyword>
<keyword evidence="15" id="KW-1185">Reference proteome</keyword>
<dbReference type="AlphaFoldDB" id="A0A8J5QLQ9"/>
<keyword evidence="4 12" id="KW-0812">Transmembrane</keyword>
<feature type="transmembrane region" description="Helical" evidence="12">
    <location>
        <begin position="353"/>
        <end position="372"/>
    </location>
</feature>
<comment type="subcellular location">
    <subcellularLocation>
        <location evidence="1 12">Mitochondrion inner membrane</location>
        <topology evidence="1 12">Multi-pass membrane protein</topology>
    </subcellularLocation>
</comment>
<dbReference type="GeneID" id="73472467"/>
<evidence type="ECO:0000256" key="7">
    <source>
        <dbReference type="ARBA" id="ARBA00022989"/>
    </source>
</evidence>
<dbReference type="InterPro" id="IPR039204">
    <property type="entry name" value="MRS2-like"/>
</dbReference>
<evidence type="ECO:0000256" key="9">
    <source>
        <dbReference type="ARBA" id="ARBA00023136"/>
    </source>
</evidence>
<accession>A0A8J5QLQ9</accession>
<name>A0A8J5QLQ9_9ASCO</name>
<keyword evidence="6" id="KW-0809">Transit peptide</keyword>
<keyword evidence="9 12" id="KW-0472">Membrane</keyword>
<dbReference type="Proteomes" id="UP000694255">
    <property type="component" value="Unassembled WGS sequence"/>
</dbReference>
<comment type="caution">
    <text evidence="14">The sequence shown here is derived from an EMBL/GenBank/DDBJ whole genome shotgun (WGS) entry which is preliminary data.</text>
</comment>
<evidence type="ECO:0000256" key="6">
    <source>
        <dbReference type="ARBA" id="ARBA00022946"/>
    </source>
</evidence>
<keyword evidence="7 12" id="KW-1133">Transmembrane helix</keyword>
<dbReference type="OrthoDB" id="10251508at2759"/>